<keyword evidence="9" id="KW-0418">Kinase</keyword>
<dbReference type="GO" id="GO:0004550">
    <property type="term" value="F:nucleoside diphosphate kinase activity"/>
    <property type="evidence" value="ECO:0007669"/>
    <property type="project" value="InterPro"/>
</dbReference>
<dbReference type="Pfam" id="PF00334">
    <property type="entry name" value="NDK"/>
    <property type="match status" value="2"/>
</dbReference>
<dbReference type="SMART" id="SM00676">
    <property type="entry name" value="DM10"/>
    <property type="match status" value="1"/>
</dbReference>
<dbReference type="GO" id="GO:0006241">
    <property type="term" value="P:CTP biosynthetic process"/>
    <property type="evidence" value="ECO:0007669"/>
    <property type="project" value="InterPro"/>
</dbReference>
<dbReference type="GO" id="GO:0006183">
    <property type="term" value="P:GTP biosynthetic process"/>
    <property type="evidence" value="ECO:0007669"/>
    <property type="project" value="InterPro"/>
</dbReference>
<evidence type="ECO:0000256" key="6">
    <source>
        <dbReference type="PROSITE-ProRule" id="PRU00706"/>
    </source>
</evidence>
<dbReference type="PROSITE" id="PS51336">
    <property type="entry name" value="DM10"/>
    <property type="match status" value="1"/>
</dbReference>
<comment type="similarity">
    <text evidence="6 7">Belongs to the NDK family.</text>
</comment>
<feature type="binding site" evidence="6">
    <location>
        <position position="114"/>
    </location>
    <ligand>
        <name>ATP</name>
        <dbReference type="ChEBI" id="CHEBI:30616"/>
    </ligand>
</feature>
<evidence type="ECO:0000259" key="8">
    <source>
        <dbReference type="PROSITE" id="PS51336"/>
    </source>
</evidence>
<protein>
    <submittedName>
        <fullName evidence="9">Nucleoside diphosphate kinase</fullName>
    </submittedName>
</protein>
<dbReference type="EMBL" id="GDID01000915">
    <property type="protein sequence ID" value="JAP95691.1"/>
    <property type="molecule type" value="Transcribed_RNA"/>
</dbReference>
<dbReference type="GO" id="GO:0006228">
    <property type="term" value="P:UTP biosynthetic process"/>
    <property type="evidence" value="ECO:0007669"/>
    <property type="project" value="InterPro"/>
</dbReference>
<dbReference type="SMART" id="SM00562">
    <property type="entry name" value="NDK"/>
    <property type="match status" value="1"/>
</dbReference>
<feature type="binding site" evidence="6">
    <location>
        <position position="205"/>
    </location>
    <ligand>
        <name>ATP</name>
        <dbReference type="ChEBI" id="CHEBI:30616"/>
    </ligand>
</feature>
<evidence type="ECO:0000256" key="5">
    <source>
        <dbReference type="ARBA" id="ARBA00023273"/>
    </source>
</evidence>
<dbReference type="PRINTS" id="PR01243">
    <property type="entry name" value="NUCDPKINASE"/>
</dbReference>
<proteinExistence type="inferred from homology"/>
<dbReference type="PANTHER" id="PTHR43109:SF2">
    <property type="entry name" value="NUCLEOSIDE DIPHOSPHATE KINASE 7"/>
    <property type="match status" value="1"/>
</dbReference>
<feature type="binding site" evidence="6">
    <location>
        <position position="196"/>
    </location>
    <ligand>
        <name>ATP</name>
        <dbReference type="ChEBI" id="CHEBI:30616"/>
    </ligand>
</feature>
<dbReference type="AlphaFoldDB" id="A0A146KJT2"/>
<evidence type="ECO:0000256" key="2">
    <source>
        <dbReference type="ARBA" id="ARBA00004245"/>
    </source>
</evidence>
<evidence type="ECO:0000256" key="4">
    <source>
        <dbReference type="ARBA" id="ARBA00023212"/>
    </source>
</evidence>
<keyword evidence="5" id="KW-0966">Cell projection</keyword>
<dbReference type="SUPFAM" id="SSF54919">
    <property type="entry name" value="Nucleoside diphosphate kinase, NDK"/>
    <property type="match status" value="2"/>
</dbReference>
<dbReference type="InterPro" id="IPR006602">
    <property type="entry name" value="DM10_dom"/>
</dbReference>
<dbReference type="InterPro" id="IPR034907">
    <property type="entry name" value="NDK-like_dom"/>
</dbReference>
<organism evidence="9">
    <name type="scientific">Trepomonas sp. PC1</name>
    <dbReference type="NCBI Taxonomy" id="1076344"/>
    <lineage>
        <taxon>Eukaryota</taxon>
        <taxon>Metamonada</taxon>
        <taxon>Diplomonadida</taxon>
        <taxon>Hexamitidae</taxon>
        <taxon>Hexamitinae</taxon>
        <taxon>Trepomonas</taxon>
    </lineage>
</organism>
<accession>A0A146KJT2</accession>
<evidence type="ECO:0000256" key="3">
    <source>
        <dbReference type="ARBA" id="ARBA00022490"/>
    </source>
</evidence>
<keyword evidence="4" id="KW-0206">Cytoskeleton</keyword>
<gene>
    <name evidence="9" type="ORF">TPC1_11227</name>
</gene>
<keyword evidence="9" id="KW-0808">Transferase</keyword>
<feature type="binding site" evidence="6">
    <location>
        <position position="190"/>
    </location>
    <ligand>
        <name>ATP</name>
        <dbReference type="ChEBI" id="CHEBI:30616"/>
    </ligand>
</feature>
<comment type="subcellular location">
    <subcellularLocation>
        <location evidence="1">Cell projection</location>
        <location evidence="1">Cilium</location>
    </subcellularLocation>
    <subcellularLocation>
        <location evidence="2">Cytoplasm</location>
        <location evidence="2">Cytoskeleton</location>
    </subcellularLocation>
</comment>
<feature type="domain" description="DM10" evidence="8">
    <location>
        <begin position="18"/>
        <end position="106"/>
    </location>
</feature>
<evidence type="ECO:0000256" key="1">
    <source>
        <dbReference type="ARBA" id="ARBA00004138"/>
    </source>
</evidence>
<name>A0A146KJT2_9EUKA</name>
<dbReference type="GO" id="GO:0005879">
    <property type="term" value="C:axonemal microtubule"/>
    <property type="evidence" value="ECO:0007669"/>
    <property type="project" value="TreeGrafter"/>
</dbReference>
<feature type="binding site" evidence="6">
    <location>
        <position position="215"/>
    </location>
    <ligand>
        <name>ATP</name>
        <dbReference type="ChEBI" id="CHEBI:30616"/>
    </ligand>
</feature>
<reference evidence="9" key="1">
    <citation type="submission" date="2015-07" db="EMBL/GenBank/DDBJ databases">
        <title>Adaptation to a free-living lifestyle via gene acquisitions in the diplomonad Trepomonas sp. PC1.</title>
        <authorList>
            <person name="Xu F."/>
            <person name="Jerlstrom-Hultqvist J."/>
            <person name="Kolisko M."/>
            <person name="Simpson A.G.B."/>
            <person name="Roger A.J."/>
            <person name="Svard S.G."/>
            <person name="Andersson J.O."/>
        </authorList>
    </citation>
    <scope>NUCLEOTIDE SEQUENCE</scope>
    <source>
        <strain evidence="9">PC1</strain>
    </source>
</reference>
<feature type="active site" description="Pros-phosphohistidine intermediate" evidence="6">
    <location>
        <position position="218"/>
    </location>
</feature>
<feature type="binding site" evidence="6">
    <location>
        <position position="162"/>
    </location>
    <ligand>
        <name>ATP</name>
        <dbReference type="ChEBI" id="CHEBI:30616"/>
    </ligand>
</feature>
<sequence>MSYQPSSKSTMSRKTYVEATKYAFNTSWFDKVADMDRQYVVNVFVETSEIEIFDVHRKNVFLKRCPFPELDLSKFFIGNAVVIHGRQHTITGWANEFTRAALSSTSERTCALIKPHAFSPRCVRDVLEQAKENGLTVARVQLSAMTEQAMMDFYAEHLEKPFFPQLAQMINEGPLMVFELIGQNAIQKWRDIIGPTDPAASDKLRNKYGQNVTKNAFHGSSSQKDAERELQIAFSLRPLFSEQKSSVILIQPKFQAKFGEILEDIYNFTSHYNLKVSGIHSADPVAADIDELFKAYQQVIPNYQQFCDLFDDGAVVALQLEGDDCINKSRELCGPWDPEIAKLLRPESLRARYGLNAVENAVFVTDIEEEAEIHSEYWFKCVE</sequence>
<dbReference type="PROSITE" id="PS51374">
    <property type="entry name" value="NDPK_LIKE"/>
    <property type="match status" value="2"/>
</dbReference>
<evidence type="ECO:0000256" key="7">
    <source>
        <dbReference type="RuleBase" id="RU004011"/>
    </source>
</evidence>
<comment type="caution">
    <text evidence="6">Lacks conserved residue(s) required for the propagation of feature annotation.</text>
</comment>
<keyword evidence="3" id="KW-0963">Cytoplasm</keyword>
<evidence type="ECO:0000313" key="9">
    <source>
        <dbReference type="EMBL" id="JAP95691.1"/>
    </source>
</evidence>
<dbReference type="InterPro" id="IPR001564">
    <property type="entry name" value="Nucleoside_diP_kinase"/>
</dbReference>
<dbReference type="Gene3D" id="3.30.70.141">
    <property type="entry name" value="Nucleoside diphosphate kinase-like domain"/>
    <property type="match status" value="2"/>
</dbReference>
<dbReference type="InterPro" id="IPR036850">
    <property type="entry name" value="NDK-like_dom_sf"/>
</dbReference>
<dbReference type="PANTHER" id="PTHR43109">
    <property type="entry name" value="NUCLEOSIDE DIPHOSPHATE KINASE 7"/>
    <property type="match status" value="1"/>
</dbReference>